<protein>
    <recommendedName>
        <fullName evidence="3">Endonuclease/exonuclease/phosphatase domain-containing protein</fullName>
    </recommendedName>
</protein>
<evidence type="ECO:0000313" key="1">
    <source>
        <dbReference type="Proteomes" id="UP001652660"/>
    </source>
</evidence>
<name>A0ABM4W8N6_COFAR</name>
<dbReference type="Gene3D" id="3.60.10.10">
    <property type="entry name" value="Endonuclease/exonuclease/phosphatase"/>
    <property type="match status" value="1"/>
</dbReference>
<organism evidence="1 2">
    <name type="scientific">Coffea arabica</name>
    <name type="common">Arabian coffee</name>
    <dbReference type="NCBI Taxonomy" id="13443"/>
    <lineage>
        <taxon>Eukaryota</taxon>
        <taxon>Viridiplantae</taxon>
        <taxon>Streptophyta</taxon>
        <taxon>Embryophyta</taxon>
        <taxon>Tracheophyta</taxon>
        <taxon>Spermatophyta</taxon>
        <taxon>Magnoliopsida</taxon>
        <taxon>eudicotyledons</taxon>
        <taxon>Gunneridae</taxon>
        <taxon>Pentapetalae</taxon>
        <taxon>asterids</taxon>
        <taxon>lamiids</taxon>
        <taxon>Gentianales</taxon>
        <taxon>Rubiaceae</taxon>
        <taxon>Ixoroideae</taxon>
        <taxon>Gardenieae complex</taxon>
        <taxon>Bertiereae - Coffeeae clade</taxon>
        <taxon>Coffeeae</taxon>
        <taxon>Coffea</taxon>
    </lineage>
</organism>
<proteinExistence type="predicted"/>
<sequence>MDLAVANQSGSVWVLFKSSFNCHTVGESDQHITLGVVSQLLPEEIYFSFVHAKCTAQEREGLWVQLLREKQKVKALVLVGDFNVILNAEEKRGSAPFRQADGVELARFMSLAEVGDAGFSGFRYTWCNNRQGMARVWRRLDRLLLNSAAMRMESDFIVQHLGRDSSDHAPLLLSAVTRLDGKPSPFRFLNVWTIKPDFLDVVKKCWSGSLPGSPLKVLSEKLQRTKQALRQWSRSSFGDIFLEIRSAEQNVVEAEIAHDDHPSDELLINLQEAHAQLRNALVVEEEFWRQKARVKWLADGDRNTAFFHAVVTERRRKSGYKEFFLWSGVAEKCYGYCHCIVA</sequence>
<dbReference type="InterPro" id="IPR036691">
    <property type="entry name" value="Endo/exonu/phosph_ase_sf"/>
</dbReference>
<evidence type="ECO:0008006" key="3">
    <source>
        <dbReference type="Google" id="ProtNLM"/>
    </source>
</evidence>
<accession>A0ABM4W8N6</accession>
<dbReference type="GeneID" id="140021290"/>
<dbReference type="Proteomes" id="UP001652660">
    <property type="component" value="Chromosome 11e"/>
</dbReference>
<keyword evidence="1" id="KW-1185">Reference proteome</keyword>
<reference evidence="2" key="1">
    <citation type="submission" date="2025-08" db="UniProtKB">
        <authorList>
            <consortium name="RefSeq"/>
        </authorList>
    </citation>
    <scope>IDENTIFICATION</scope>
    <source>
        <tissue evidence="2">Leaves</tissue>
    </source>
</reference>
<evidence type="ECO:0000313" key="2">
    <source>
        <dbReference type="RefSeq" id="XP_071928156.1"/>
    </source>
</evidence>
<dbReference type="PANTHER" id="PTHR33710">
    <property type="entry name" value="BNAC02G09200D PROTEIN"/>
    <property type="match status" value="1"/>
</dbReference>
<gene>
    <name evidence="2" type="primary">LOC140021290</name>
</gene>
<dbReference type="RefSeq" id="XP_071928156.1">
    <property type="nucleotide sequence ID" value="XM_072072055.1"/>
</dbReference>
<dbReference type="PANTHER" id="PTHR33710:SF71">
    <property type="entry name" value="ENDONUCLEASE_EXONUCLEASE_PHOSPHATASE DOMAIN-CONTAINING PROTEIN"/>
    <property type="match status" value="1"/>
</dbReference>
<dbReference type="SUPFAM" id="SSF56219">
    <property type="entry name" value="DNase I-like"/>
    <property type="match status" value="1"/>
</dbReference>